<keyword evidence="4" id="KW-1185">Reference proteome</keyword>
<evidence type="ECO:0000313" key="3">
    <source>
        <dbReference type="EMBL" id="KAG5385729.1"/>
    </source>
</evidence>
<dbReference type="Pfam" id="PF00025">
    <property type="entry name" value="Arf"/>
    <property type="match status" value="1"/>
</dbReference>
<dbReference type="EMBL" id="JADBGQ010000008">
    <property type="protein sequence ID" value="KAG5385729.1"/>
    <property type="molecule type" value="Genomic_DNA"/>
</dbReference>
<name>A0ABQ7LGN3_BRACM</name>
<gene>
    <name evidence="3" type="primary">A09p055120.1_BraROA</name>
    <name evidence="3" type="ORF">IGI04_037199</name>
</gene>
<reference evidence="3 4" key="1">
    <citation type="submission" date="2021-03" db="EMBL/GenBank/DDBJ databases">
        <authorList>
            <person name="King G.J."/>
            <person name="Bancroft I."/>
            <person name="Baten A."/>
            <person name="Bloomfield J."/>
            <person name="Borpatragohain P."/>
            <person name="He Z."/>
            <person name="Irish N."/>
            <person name="Irwin J."/>
            <person name="Liu K."/>
            <person name="Mauleon R.P."/>
            <person name="Moore J."/>
            <person name="Morris R."/>
            <person name="Ostergaard L."/>
            <person name="Wang B."/>
            <person name="Wells R."/>
        </authorList>
    </citation>
    <scope>NUCLEOTIDE SEQUENCE [LARGE SCALE GENOMIC DNA]</scope>
    <source>
        <strain evidence="3">R-o-18</strain>
        <tissue evidence="3">Leaf</tissue>
    </source>
</reference>
<sequence>MKIIGDALTVGFNMRKVAEGNVTIKLWDLGVQPRFLSMWERYCRSVAAIVMKQDLVSPTGLIKSCLCISDVDCILFISIAIFDNTKTKLAQP</sequence>
<dbReference type="SUPFAM" id="SSF52540">
    <property type="entry name" value="P-loop containing nucleoside triphosphate hydrolases"/>
    <property type="match status" value="1"/>
</dbReference>
<organism evidence="3 4">
    <name type="scientific">Brassica rapa subsp. trilocularis</name>
    <dbReference type="NCBI Taxonomy" id="1813537"/>
    <lineage>
        <taxon>Eukaryota</taxon>
        <taxon>Viridiplantae</taxon>
        <taxon>Streptophyta</taxon>
        <taxon>Embryophyta</taxon>
        <taxon>Tracheophyta</taxon>
        <taxon>Spermatophyta</taxon>
        <taxon>Magnoliopsida</taxon>
        <taxon>eudicotyledons</taxon>
        <taxon>Gunneridae</taxon>
        <taxon>Pentapetalae</taxon>
        <taxon>rosids</taxon>
        <taxon>malvids</taxon>
        <taxon>Brassicales</taxon>
        <taxon>Brassicaceae</taxon>
        <taxon>Brassiceae</taxon>
        <taxon>Brassica</taxon>
    </lineage>
</organism>
<keyword evidence="1" id="KW-0547">Nucleotide-binding</keyword>
<dbReference type="PANTHER" id="PTHR45732">
    <property type="entry name" value="ADP-RIBOSYLATION FACTOR-LIKE PROTEIN 8"/>
    <property type="match status" value="1"/>
</dbReference>
<keyword evidence="2" id="KW-0342">GTP-binding</keyword>
<comment type="caution">
    <text evidence="3">The sequence shown here is derived from an EMBL/GenBank/DDBJ whole genome shotgun (WGS) entry which is preliminary data.</text>
</comment>
<dbReference type="PANTHER" id="PTHR45732:SF17">
    <property type="entry name" value="ADP-RIBOSYLATION FACTOR-LIKE PROTEIN 8A-RELATED"/>
    <property type="match status" value="1"/>
</dbReference>
<proteinExistence type="predicted"/>
<evidence type="ECO:0000256" key="2">
    <source>
        <dbReference type="ARBA" id="ARBA00023134"/>
    </source>
</evidence>
<dbReference type="Proteomes" id="UP000823674">
    <property type="component" value="Chromosome A09"/>
</dbReference>
<dbReference type="Gene3D" id="3.40.50.300">
    <property type="entry name" value="P-loop containing nucleotide triphosphate hydrolases"/>
    <property type="match status" value="1"/>
</dbReference>
<accession>A0ABQ7LGN3</accession>
<evidence type="ECO:0000256" key="1">
    <source>
        <dbReference type="ARBA" id="ARBA00022741"/>
    </source>
</evidence>
<protein>
    <submittedName>
        <fullName evidence="3">Uncharacterized protein</fullName>
    </submittedName>
</protein>
<dbReference type="InterPro" id="IPR027417">
    <property type="entry name" value="P-loop_NTPase"/>
</dbReference>
<dbReference type="InterPro" id="IPR006689">
    <property type="entry name" value="Small_GTPase_ARF/SAR"/>
</dbReference>
<evidence type="ECO:0000313" key="4">
    <source>
        <dbReference type="Proteomes" id="UP000823674"/>
    </source>
</evidence>